<name>A0A849BG73_9ACTN</name>
<keyword evidence="3" id="KW-1185">Reference proteome</keyword>
<gene>
    <name evidence="2" type="ORF">HLB09_00370</name>
</gene>
<comment type="caution">
    <text evidence="2">The sequence shown here is derived from an EMBL/GenBank/DDBJ whole genome shotgun (WGS) entry which is preliminary data.</text>
</comment>
<dbReference type="PROSITE" id="PS51257">
    <property type="entry name" value="PROKAR_LIPOPROTEIN"/>
    <property type="match status" value="1"/>
</dbReference>
<dbReference type="AlphaFoldDB" id="A0A849BG73"/>
<dbReference type="EMBL" id="JABEMA010000002">
    <property type="protein sequence ID" value="NNH21561.1"/>
    <property type="molecule type" value="Genomic_DNA"/>
</dbReference>
<sequence>MRTRHLATVAALALVLPVVAGCSDDPPAPEPVRSVDGTPVELDDAALAGYAATEYEDAWLCGTLPPEIADPVLAGAGRVEAVGFFFEGDCRVTRAEDDGTEVEVLDVRTSGSTELVPDAARGVLDQRVRIDLSGGVDGWVVEVPPFFGSARGVVARAVGRTSEGEPRAVAVHLTPGTDGRDLAADAEVLLRYYVLRGDVTAPLVGQATPSPR</sequence>
<feature type="signal peptide" evidence="1">
    <location>
        <begin position="1"/>
        <end position="20"/>
    </location>
</feature>
<reference evidence="2 3" key="1">
    <citation type="submission" date="2020-05" db="EMBL/GenBank/DDBJ databases">
        <title>MicrobeNet Type strains.</title>
        <authorList>
            <person name="Nicholson A.C."/>
        </authorList>
    </citation>
    <scope>NUCLEOTIDE SEQUENCE [LARGE SCALE GENOMIC DNA]</scope>
    <source>
        <strain evidence="2 3">JCM 14547</strain>
    </source>
</reference>
<protein>
    <recommendedName>
        <fullName evidence="4">Lipoprotein</fullName>
    </recommendedName>
</protein>
<evidence type="ECO:0000256" key="1">
    <source>
        <dbReference type="SAM" id="SignalP"/>
    </source>
</evidence>
<feature type="chain" id="PRO_5038974432" description="Lipoprotein" evidence="1">
    <location>
        <begin position="21"/>
        <end position="212"/>
    </location>
</feature>
<dbReference type="Proteomes" id="UP000555552">
    <property type="component" value="Unassembled WGS sequence"/>
</dbReference>
<evidence type="ECO:0000313" key="3">
    <source>
        <dbReference type="Proteomes" id="UP000555552"/>
    </source>
</evidence>
<organism evidence="2 3">
    <name type="scientific">Pseudokineococcus marinus</name>
    <dbReference type="NCBI Taxonomy" id="351215"/>
    <lineage>
        <taxon>Bacteria</taxon>
        <taxon>Bacillati</taxon>
        <taxon>Actinomycetota</taxon>
        <taxon>Actinomycetes</taxon>
        <taxon>Kineosporiales</taxon>
        <taxon>Kineosporiaceae</taxon>
        <taxon>Pseudokineococcus</taxon>
    </lineage>
</organism>
<proteinExistence type="predicted"/>
<evidence type="ECO:0008006" key="4">
    <source>
        <dbReference type="Google" id="ProtNLM"/>
    </source>
</evidence>
<keyword evidence="1" id="KW-0732">Signal</keyword>
<accession>A0A849BG73</accession>
<dbReference type="RefSeq" id="WP_171201425.1">
    <property type="nucleotide sequence ID" value="NZ_BAAANP010000002.1"/>
</dbReference>
<evidence type="ECO:0000313" key="2">
    <source>
        <dbReference type="EMBL" id="NNH21561.1"/>
    </source>
</evidence>